<dbReference type="Gene3D" id="1.25.10.10">
    <property type="entry name" value="Leucine-rich Repeat Variant"/>
    <property type="match status" value="1"/>
</dbReference>
<name>W4KJJ7_HETIT</name>
<dbReference type="InParanoid" id="W4KJJ7"/>
<organism evidence="1 2">
    <name type="scientific">Heterobasidion irregulare (strain TC 32-1)</name>
    <dbReference type="NCBI Taxonomy" id="747525"/>
    <lineage>
        <taxon>Eukaryota</taxon>
        <taxon>Fungi</taxon>
        <taxon>Dikarya</taxon>
        <taxon>Basidiomycota</taxon>
        <taxon>Agaricomycotina</taxon>
        <taxon>Agaricomycetes</taxon>
        <taxon>Russulales</taxon>
        <taxon>Bondarzewiaceae</taxon>
        <taxon>Heterobasidion</taxon>
        <taxon>Heterobasidion annosum species complex</taxon>
    </lineage>
</organism>
<dbReference type="AlphaFoldDB" id="W4KJJ7"/>
<dbReference type="OrthoDB" id="26149at2759"/>
<dbReference type="SUPFAM" id="SSF48371">
    <property type="entry name" value="ARM repeat"/>
    <property type="match status" value="1"/>
</dbReference>
<protein>
    <recommendedName>
        <fullName evidence="3">ARM repeat-containing protein</fullName>
    </recommendedName>
</protein>
<dbReference type="Proteomes" id="UP000030671">
    <property type="component" value="Unassembled WGS sequence"/>
</dbReference>
<dbReference type="eggNOG" id="KOG4500">
    <property type="taxonomic scope" value="Eukaryota"/>
</dbReference>
<dbReference type="RefSeq" id="XP_009542813.1">
    <property type="nucleotide sequence ID" value="XM_009544518.1"/>
</dbReference>
<evidence type="ECO:0008006" key="3">
    <source>
        <dbReference type="Google" id="ProtNLM"/>
    </source>
</evidence>
<dbReference type="KEGG" id="hir:HETIRDRAFT_457591"/>
<dbReference type="HOGENOM" id="CLU_007321_1_1_1"/>
<evidence type="ECO:0000313" key="2">
    <source>
        <dbReference type="Proteomes" id="UP000030671"/>
    </source>
</evidence>
<dbReference type="InterPro" id="IPR016024">
    <property type="entry name" value="ARM-type_fold"/>
</dbReference>
<dbReference type="InterPro" id="IPR011989">
    <property type="entry name" value="ARM-like"/>
</dbReference>
<accession>W4KJJ7</accession>
<dbReference type="EMBL" id="KI925455">
    <property type="protein sequence ID" value="ETW86027.1"/>
    <property type="molecule type" value="Genomic_DNA"/>
</dbReference>
<dbReference type="GO" id="GO:0005085">
    <property type="term" value="F:guanyl-nucleotide exchange factor activity"/>
    <property type="evidence" value="ECO:0007669"/>
    <property type="project" value="InterPro"/>
</dbReference>
<proteinExistence type="predicted"/>
<dbReference type="InterPro" id="IPR040144">
    <property type="entry name" value="RAP1GDS1"/>
</dbReference>
<reference evidence="1 2" key="1">
    <citation type="journal article" date="2012" name="New Phytol.">
        <title>Insight into trade-off between wood decay and parasitism from the genome of a fungal forest pathogen.</title>
        <authorList>
            <person name="Olson A."/>
            <person name="Aerts A."/>
            <person name="Asiegbu F."/>
            <person name="Belbahri L."/>
            <person name="Bouzid O."/>
            <person name="Broberg A."/>
            <person name="Canback B."/>
            <person name="Coutinho P.M."/>
            <person name="Cullen D."/>
            <person name="Dalman K."/>
            <person name="Deflorio G."/>
            <person name="van Diepen L.T."/>
            <person name="Dunand C."/>
            <person name="Duplessis S."/>
            <person name="Durling M."/>
            <person name="Gonthier P."/>
            <person name="Grimwood J."/>
            <person name="Fossdal C.G."/>
            <person name="Hansson D."/>
            <person name="Henrissat B."/>
            <person name="Hietala A."/>
            <person name="Himmelstrand K."/>
            <person name="Hoffmeister D."/>
            <person name="Hogberg N."/>
            <person name="James T.Y."/>
            <person name="Karlsson M."/>
            <person name="Kohler A."/>
            <person name="Kues U."/>
            <person name="Lee Y.H."/>
            <person name="Lin Y.C."/>
            <person name="Lind M."/>
            <person name="Lindquist E."/>
            <person name="Lombard V."/>
            <person name="Lucas S."/>
            <person name="Lunden K."/>
            <person name="Morin E."/>
            <person name="Murat C."/>
            <person name="Park J."/>
            <person name="Raffaello T."/>
            <person name="Rouze P."/>
            <person name="Salamov A."/>
            <person name="Schmutz J."/>
            <person name="Solheim H."/>
            <person name="Stahlberg J."/>
            <person name="Velez H."/>
            <person name="de Vries R.P."/>
            <person name="Wiebenga A."/>
            <person name="Woodward S."/>
            <person name="Yakovlev I."/>
            <person name="Garbelotto M."/>
            <person name="Martin F."/>
            <person name="Grigoriev I.V."/>
            <person name="Stenlid J."/>
        </authorList>
    </citation>
    <scope>NUCLEOTIDE SEQUENCE [LARGE SCALE GENOMIC DNA]</scope>
    <source>
        <strain evidence="1 2">TC 32-1</strain>
    </source>
</reference>
<dbReference type="PANTHER" id="PTHR10957">
    <property type="entry name" value="RAP1 GTPASE-GDP DISSOCIATION STIMULATOR 1"/>
    <property type="match status" value="1"/>
</dbReference>
<keyword evidence="2" id="KW-1185">Reference proteome</keyword>
<evidence type="ECO:0000313" key="1">
    <source>
        <dbReference type="EMBL" id="ETW86027.1"/>
    </source>
</evidence>
<gene>
    <name evidence="1" type="ORF">HETIRDRAFT_457591</name>
</gene>
<dbReference type="STRING" id="747525.W4KJJ7"/>
<dbReference type="GeneID" id="20676849"/>
<sequence>MDTLGLHYTTQASKLDELSSKLASQEGKDEWQQVEISAQALANGLRVRSEDVDTHTILGKTQLPRTLARILQLAGDSEIPSASRAPAVLEILRVAANLCLDHDENRGHLLDAEFPQSVVALLVSYEKIIPADRKTGLLPMTVPHLKVVKTAIGVLLNACIGYEAVKSLLIDLQAAVTILGLATAIYPVGSWITAVPRSLYPDIEPDPTSEDITESWTLRSDLSNWAWRIISELKADALDLFDPEDLSLFILPLAAYSPPFPSPSGQFEHDSPLRRALVQTDFNVFEESCSLLESMAIDVEDVRLALARGMSSPDEHDGVNCLMEIYKFVEDGDYHPLWPSDSPGERARKVKAFDHCKAALIKVVVEVAGEEKNIDVLWDDSDNAAPGGPFVSQMVHWIKSQEQLKEEDRDDLLVCATLSLGNLMRYEVHAAAIVEEPIALGPYLAAMLEPETDMKVKHGVIGLLRHLAYASKAREPLGKVGIIGRLIASNIFKENSAIAGLVQVNAIGIAKHLCSSNAVVSSAENCYALLFSSRGQDSEPSGLEQILDLVRRSDDVPIKSEGTRVFVNVIRTLWSKATPDDERKTKGMVAITSAPVALALAQLIGRSKKYPSLVNEGIVALTLLTLYGKGADYVLDAITSPLPQEAQINADGPSTEANDLTSPVTTPRRALDMIMAIFTSPSKRFPEEMRANICVLLGHIGRPGAVTEDRVIELKKLKEEVRPKLEDAKNIEQQSKLQQSSLKALQLWS</sequence>